<accession>A0ABV9JPX5</accession>
<keyword evidence="2" id="KW-1185">Reference proteome</keyword>
<dbReference type="Pfam" id="PF22491">
    <property type="entry name" value="DUF6988"/>
    <property type="match status" value="1"/>
</dbReference>
<dbReference type="EMBL" id="JBHSGB010000012">
    <property type="protein sequence ID" value="MFC4656219.1"/>
    <property type="molecule type" value="Genomic_DNA"/>
</dbReference>
<dbReference type="InterPro" id="IPR054257">
    <property type="entry name" value="DUF6988"/>
</dbReference>
<organism evidence="1 2">
    <name type="scientific">Rheinheimera marina</name>
    <dbReference type="NCBI Taxonomy" id="1774958"/>
    <lineage>
        <taxon>Bacteria</taxon>
        <taxon>Pseudomonadati</taxon>
        <taxon>Pseudomonadota</taxon>
        <taxon>Gammaproteobacteria</taxon>
        <taxon>Chromatiales</taxon>
        <taxon>Chromatiaceae</taxon>
        <taxon>Rheinheimera</taxon>
    </lineage>
</organism>
<gene>
    <name evidence="1" type="ORF">ACFO3I_14480</name>
</gene>
<reference evidence="2" key="1">
    <citation type="journal article" date="2019" name="Int. J. Syst. Evol. Microbiol.">
        <title>The Global Catalogue of Microorganisms (GCM) 10K type strain sequencing project: providing services to taxonomists for standard genome sequencing and annotation.</title>
        <authorList>
            <consortium name="The Broad Institute Genomics Platform"/>
            <consortium name="The Broad Institute Genome Sequencing Center for Infectious Disease"/>
            <person name="Wu L."/>
            <person name="Ma J."/>
        </authorList>
    </citation>
    <scope>NUCLEOTIDE SEQUENCE [LARGE SCALE GENOMIC DNA]</scope>
    <source>
        <strain evidence="2">DT28</strain>
    </source>
</reference>
<comment type="caution">
    <text evidence="1">The sequence shown here is derived from an EMBL/GenBank/DDBJ whole genome shotgun (WGS) entry which is preliminary data.</text>
</comment>
<sequence length="217" mass="24610">MNTETYQKELEKLLPRSFEMYDFMADHISKLEPYPTLKHQLAFQSGMLCFEHGLAMWRLINEGLMSSGFGLMRLQYESLVRGFWMMYAENDAWFNKLTAAGKIGPSELKKLETPMLADMLKSLDNTQAPQHILAQLNDFRALNNTPFNSFTHGGVLALLTNGVGFEAKLVYDSIRNANAVAAINVQMMSILTEIPEAIEPIRGMHYKFVDCLPIIHA</sequence>
<protein>
    <submittedName>
        <fullName evidence="1">DUF6988 family protein</fullName>
    </submittedName>
</protein>
<dbReference type="Proteomes" id="UP001595962">
    <property type="component" value="Unassembled WGS sequence"/>
</dbReference>
<dbReference type="RefSeq" id="WP_377335084.1">
    <property type="nucleotide sequence ID" value="NZ_JBHSGB010000012.1"/>
</dbReference>
<evidence type="ECO:0000313" key="2">
    <source>
        <dbReference type="Proteomes" id="UP001595962"/>
    </source>
</evidence>
<name>A0ABV9JPX5_9GAMM</name>
<evidence type="ECO:0000313" key="1">
    <source>
        <dbReference type="EMBL" id="MFC4656219.1"/>
    </source>
</evidence>
<proteinExistence type="predicted"/>